<dbReference type="SUPFAM" id="SSF48150">
    <property type="entry name" value="DNA-glycosylase"/>
    <property type="match status" value="1"/>
</dbReference>
<dbReference type="PANTHER" id="PTHR30037:SF4">
    <property type="entry name" value="DNA-3-METHYLADENINE GLYCOSYLASE I"/>
    <property type="match status" value="1"/>
</dbReference>
<dbReference type="Proteomes" id="UP001637994">
    <property type="component" value="Unassembled WGS sequence"/>
</dbReference>
<dbReference type="Pfam" id="PF03352">
    <property type="entry name" value="Adenine_glyco"/>
    <property type="match status" value="1"/>
</dbReference>
<proteinExistence type="predicted"/>
<comment type="caution">
    <text evidence="1">The sequence shown here is derived from an EMBL/GenBank/DDBJ whole genome shotgun (WGS) entry which is preliminary data.</text>
</comment>
<dbReference type="RefSeq" id="WP_410035580.1">
    <property type="nucleotide sequence ID" value="NZ_JBGMEF010000018.1"/>
</dbReference>
<dbReference type="InterPro" id="IPR005019">
    <property type="entry name" value="Adenine_glyco"/>
</dbReference>
<gene>
    <name evidence="1" type="ORF">ACCQ42_05415</name>
</gene>
<dbReference type="InterPro" id="IPR052891">
    <property type="entry name" value="DNA-3mA_glycosylase"/>
</dbReference>
<dbReference type="Gene3D" id="1.10.340.30">
    <property type="entry name" value="Hypothetical protein, domain 2"/>
    <property type="match status" value="1"/>
</dbReference>
<dbReference type="EMBL" id="JBGMEF010000018">
    <property type="protein sequence ID" value="MFO3667206.1"/>
    <property type="molecule type" value="Genomic_DNA"/>
</dbReference>
<protein>
    <submittedName>
        <fullName evidence="1">DNA-3-methyladenine glycosylase I</fullName>
    </submittedName>
</protein>
<dbReference type="PANTHER" id="PTHR30037">
    <property type="entry name" value="DNA-3-METHYLADENINE GLYCOSYLASE 1"/>
    <property type="match status" value="1"/>
</dbReference>
<name>A0ABW9MF93_9FIRM</name>
<accession>A0ABW9MF93</accession>
<reference evidence="1 2" key="1">
    <citation type="journal article" date="2025" name="Anaerobe">
        <title>Description of Anaerococcus kampingiae sp. nov., Anaerococcus groningensis sp. nov., Anaerococcus martiniensis sp. nov., and Anaerococcus cruorum sp. nov., isolated from human clinical specimens.</title>
        <authorList>
            <person name="Boiten K.E."/>
            <person name="Meijer J."/>
            <person name="van Wezel E.M."/>
            <person name="Veloo A.C.M."/>
        </authorList>
    </citation>
    <scope>NUCLEOTIDE SEQUENCE [LARGE SCALE GENOMIC DNA]</scope>
    <source>
        <strain evidence="1 2">ENR0874</strain>
    </source>
</reference>
<sequence length="180" mass="21002">MKRCSWVNLNNPAYVSYHDKEWGNPNFDEDYLFEMLILEAFQAGLSWEIVLNKREAFRKAYDGFDLEKILSYDEAKIDELLNNPDIIRNKLKIRASITNAKVFKLIEEEFGSFYAYLKGFVGDEIIYENDKTTSEISDKLSKDLKKRGMKFVGSTTIYSFLQVVGFINSHDDECFLKKTP</sequence>
<evidence type="ECO:0000313" key="2">
    <source>
        <dbReference type="Proteomes" id="UP001637994"/>
    </source>
</evidence>
<organism evidence="1 2">
    <name type="scientific">Anaerococcus kampingae</name>
    <dbReference type="NCBI Taxonomy" id="3115614"/>
    <lineage>
        <taxon>Bacteria</taxon>
        <taxon>Bacillati</taxon>
        <taxon>Bacillota</taxon>
        <taxon>Tissierellia</taxon>
        <taxon>Tissierellales</taxon>
        <taxon>Peptoniphilaceae</taxon>
        <taxon>Anaerococcus</taxon>
    </lineage>
</organism>
<dbReference type="InterPro" id="IPR011257">
    <property type="entry name" value="DNA_glycosylase"/>
</dbReference>
<keyword evidence="2" id="KW-1185">Reference proteome</keyword>
<evidence type="ECO:0000313" key="1">
    <source>
        <dbReference type="EMBL" id="MFO3667206.1"/>
    </source>
</evidence>